<evidence type="ECO:0000256" key="1">
    <source>
        <dbReference type="SAM" id="MobiDB-lite"/>
    </source>
</evidence>
<accession>U7QKP5</accession>
<feature type="compositionally biased region" description="Polar residues" evidence="1">
    <location>
        <begin position="250"/>
        <end position="259"/>
    </location>
</feature>
<protein>
    <submittedName>
        <fullName evidence="2">Uncharacterized protein</fullName>
    </submittedName>
</protein>
<feature type="region of interest" description="Disordered" evidence="1">
    <location>
        <begin position="469"/>
        <end position="505"/>
    </location>
</feature>
<dbReference type="AlphaFoldDB" id="U7QKP5"/>
<comment type="caution">
    <text evidence="2">The sequence shown here is derived from an EMBL/GenBank/DDBJ whole genome shotgun (WGS) entry which is preliminary data.</text>
</comment>
<evidence type="ECO:0000313" key="2">
    <source>
        <dbReference type="EMBL" id="ERT08438.1"/>
    </source>
</evidence>
<feature type="compositionally biased region" description="Pro residues" evidence="1">
    <location>
        <begin position="138"/>
        <end position="148"/>
    </location>
</feature>
<gene>
    <name evidence="2" type="ORF">M595_1615</name>
</gene>
<name>U7QKP5_9CYAN</name>
<feature type="region of interest" description="Disordered" evidence="1">
    <location>
        <begin position="250"/>
        <end position="377"/>
    </location>
</feature>
<feature type="compositionally biased region" description="Low complexity" evidence="1">
    <location>
        <begin position="327"/>
        <end position="341"/>
    </location>
</feature>
<feature type="compositionally biased region" description="Polar residues" evidence="1">
    <location>
        <begin position="278"/>
        <end position="291"/>
    </location>
</feature>
<dbReference type="EMBL" id="AUZM01000011">
    <property type="protein sequence ID" value="ERT08438.1"/>
    <property type="molecule type" value="Genomic_DNA"/>
</dbReference>
<evidence type="ECO:0000313" key="3">
    <source>
        <dbReference type="Proteomes" id="UP000017127"/>
    </source>
</evidence>
<feature type="compositionally biased region" description="Polar residues" evidence="1">
    <location>
        <begin position="298"/>
        <end position="320"/>
    </location>
</feature>
<feature type="compositionally biased region" description="Low complexity" evidence="1">
    <location>
        <begin position="488"/>
        <end position="502"/>
    </location>
</feature>
<organism evidence="2 3">
    <name type="scientific">Lyngbya aestuarii BL J</name>
    <dbReference type="NCBI Taxonomy" id="1348334"/>
    <lineage>
        <taxon>Bacteria</taxon>
        <taxon>Bacillati</taxon>
        <taxon>Cyanobacteriota</taxon>
        <taxon>Cyanophyceae</taxon>
        <taxon>Oscillatoriophycideae</taxon>
        <taxon>Oscillatoriales</taxon>
        <taxon>Microcoleaceae</taxon>
        <taxon>Lyngbya</taxon>
    </lineage>
</organism>
<feature type="compositionally biased region" description="Polar residues" evidence="1">
    <location>
        <begin position="215"/>
        <end position="229"/>
    </location>
</feature>
<feature type="region of interest" description="Disordered" evidence="1">
    <location>
        <begin position="425"/>
        <end position="447"/>
    </location>
</feature>
<keyword evidence="3" id="KW-1185">Reference proteome</keyword>
<proteinExistence type="predicted"/>
<dbReference type="PATRIC" id="fig|1348334.3.peg.1576"/>
<feature type="region of interest" description="Disordered" evidence="1">
    <location>
        <begin position="124"/>
        <end position="152"/>
    </location>
</feature>
<feature type="compositionally biased region" description="Basic and acidic residues" evidence="1">
    <location>
        <begin position="430"/>
        <end position="439"/>
    </location>
</feature>
<sequence>MTAVSVQPDRIKALISNIDEALTRSNPRPPLVVMGDSIMHSRQVLEQVRSYLQSLEPSHPTDNSDIIPRYSDLERQSLEQSLRLIIREELQGLQTQFTETIQAEIQAMRQERRILIRELRGLRQHRQQAETTQQTTQPSPPSPSPVPTVIPQTEPYIYPSRQEQAPELFPYAGVELPPSFQFKSLVTPGVAIQPQESQPQELELEISPPTELLEPTSTATDEGTPETESMQAELEISPPSETAEFFLTPNTQTETTSLESVAPELEISTHSEPLEPTATATDQETLPTESIQAELENSPLSETSESFLTPNTQTETTSLESVAPELEISTPSEPVESPSTQSDEEIAKTESIQAELENSPLSEHPEPTPLEIPADRPHEISDVFGVFDLSESILESPVEPSSSVIPTQSTDIPNPIHELLDQEGYIQASPHEDLLPRAQEEDDEPLDSHLMVGKSIRQLLEEDLINLEQQSFIGEEDPNSDFSTVEDTSQTSSSTPSSTPSSRAIATAKTVETFEDLWSQTSLSEINPFAEANASEMTLDEILTTIDEDEVKTNHSENESDLEDFNFESLNRKLPH</sequence>
<feature type="region of interest" description="Disordered" evidence="1">
    <location>
        <begin position="207"/>
        <end position="229"/>
    </location>
</feature>
<feature type="region of interest" description="Disordered" evidence="1">
    <location>
        <begin position="548"/>
        <end position="576"/>
    </location>
</feature>
<reference evidence="2 3" key="1">
    <citation type="journal article" date="2013" name="Front. Microbiol.">
        <title>Comparative genomic analyses of the cyanobacterium, Lyngbya aestuarii BL J, a powerful hydrogen producer.</title>
        <authorList>
            <person name="Kothari A."/>
            <person name="Vaughn M."/>
            <person name="Garcia-Pichel F."/>
        </authorList>
    </citation>
    <scope>NUCLEOTIDE SEQUENCE [LARGE SCALE GENOMIC DNA]</scope>
    <source>
        <strain evidence="2 3">BL J</strain>
    </source>
</reference>
<dbReference type="Proteomes" id="UP000017127">
    <property type="component" value="Unassembled WGS sequence"/>
</dbReference>